<organism evidence="1 2">
    <name type="scientific">Amycolatopsis acidicola</name>
    <dbReference type="NCBI Taxonomy" id="2596893"/>
    <lineage>
        <taxon>Bacteria</taxon>
        <taxon>Bacillati</taxon>
        <taxon>Actinomycetota</taxon>
        <taxon>Actinomycetes</taxon>
        <taxon>Pseudonocardiales</taxon>
        <taxon>Pseudonocardiaceae</taxon>
        <taxon>Amycolatopsis</taxon>
    </lineage>
</organism>
<gene>
    <name evidence="1" type="ORF">FPZ12_015850</name>
</gene>
<reference evidence="1" key="1">
    <citation type="submission" date="2019-09" db="EMBL/GenBank/DDBJ databases">
        <authorList>
            <person name="Teo W.F.A."/>
            <person name="Duangmal K."/>
        </authorList>
    </citation>
    <scope>NUCLEOTIDE SEQUENCE [LARGE SCALE GENOMIC DNA]</scope>
    <source>
        <strain evidence="1">K81G1</strain>
    </source>
</reference>
<evidence type="ECO:0000313" key="2">
    <source>
        <dbReference type="Proteomes" id="UP000319769"/>
    </source>
</evidence>
<comment type="caution">
    <text evidence="1">The sequence shown here is derived from an EMBL/GenBank/DDBJ whole genome shotgun (WGS) entry which is preliminary data.</text>
</comment>
<dbReference type="EMBL" id="VMNW02000019">
    <property type="protein sequence ID" value="KAA9160882.1"/>
    <property type="molecule type" value="Genomic_DNA"/>
</dbReference>
<evidence type="ECO:0000313" key="1">
    <source>
        <dbReference type="EMBL" id="KAA9160882.1"/>
    </source>
</evidence>
<protein>
    <submittedName>
        <fullName evidence="1">Uncharacterized protein</fullName>
    </submittedName>
</protein>
<accession>A0A5N0V8M9</accession>
<dbReference type="AlphaFoldDB" id="A0A5N0V8M9"/>
<proteinExistence type="predicted"/>
<name>A0A5N0V8M9_9PSEU</name>
<sequence length="86" mass="9773">MKDLTPAWQGLGGGIVETRAASSGCQYWFADHRTFLQIRMWESWNRMDEVPRFVYPVTLAGIPGRATPRHAERHCEIAHLPARGLP</sequence>
<dbReference type="Proteomes" id="UP000319769">
    <property type="component" value="Unassembled WGS sequence"/>
</dbReference>
<dbReference type="RefSeq" id="WP_144750288.1">
    <property type="nucleotide sequence ID" value="NZ_VMNW02000019.1"/>
</dbReference>
<keyword evidence="2" id="KW-1185">Reference proteome</keyword>